<sequence>MGVCDKLPKTAEMQRVLFKRENSWDVIGIWDRPNYWDYSASLVEIVDQLGDPLFGRYHRCLALSFSIVMFWIIGWHSTTLRNCSATHCLLLFTADLILSFRAQHTGTKGKDKTFCVHAFPQTPNT</sequence>
<proteinExistence type="predicted"/>
<name>A0A9J5W5X0_SOLCO</name>
<reference evidence="1 2" key="1">
    <citation type="submission" date="2020-09" db="EMBL/GenBank/DDBJ databases">
        <title>De no assembly of potato wild relative species, Solanum commersonii.</title>
        <authorList>
            <person name="Cho K."/>
        </authorList>
    </citation>
    <scope>NUCLEOTIDE SEQUENCE [LARGE SCALE GENOMIC DNA]</scope>
    <source>
        <strain evidence="1">LZ3.2</strain>
        <tissue evidence="1">Leaf</tissue>
    </source>
</reference>
<gene>
    <name evidence="1" type="ORF">H5410_060747</name>
</gene>
<dbReference type="Proteomes" id="UP000824120">
    <property type="component" value="Chromosome 12"/>
</dbReference>
<organism evidence="1 2">
    <name type="scientific">Solanum commersonii</name>
    <name type="common">Commerson's wild potato</name>
    <name type="synonym">Commerson's nightshade</name>
    <dbReference type="NCBI Taxonomy" id="4109"/>
    <lineage>
        <taxon>Eukaryota</taxon>
        <taxon>Viridiplantae</taxon>
        <taxon>Streptophyta</taxon>
        <taxon>Embryophyta</taxon>
        <taxon>Tracheophyta</taxon>
        <taxon>Spermatophyta</taxon>
        <taxon>Magnoliopsida</taxon>
        <taxon>eudicotyledons</taxon>
        <taxon>Gunneridae</taxon>
        <taxon>Pentapetalae</taxon>
        <taxon>asterids</taxon>
        <taxon>lamiids</taxon>
        <taxon>Solanales</taxon>
        <taxon>Solanaceae</taxon>
        <taxon>Solanoideae</taxon>
        <taxon>Solaneae</taxon>
        <taxon>Solanum</taxon>
    </lineage>
</organism>
<accession>A0A9J5W5X0</accession>
<keyword evidence="2" id="KW-1185">Reference proteome</keyword>
<dbReference type="AlphaFoldDB" id="A0A9J5W5X0"/>
<comment type="caution">
    <text evidence="1">The sequence shown here is derived from an EMBL/GenBank/DDBJ whole genome shotgun (WGS) entry which is preliminary data.</text>
</comment>
<protein>
    <submittedName>
        <fullName evidence="1">Uncharacterized protein</fullName>
    </submittedName>
</protein>
<dbReference type="EMBL" id="JACXVP010000012">
    <property type="protein sequence ID" value="KAG5570981.1"/>
    <property type="molecule type" value="Genomic_DNA"/>
</dbReference>
<evidence type="ECO:0000313" key="1">
    <source>
        <dbReference type="EMBL" id="KAG5570981.1"/>
    </source>
</evidence>
<evidence type="ECO:0000313" key="2">
    <source>
        <dbReference type="Proteomes" id="UP000824120"/>
    </source>
</evidence>